<evidence type="ECO:0000256" key="4">
    <source>
        <dbReference type="ARBA" id="ARBA00004496"/>
    </source>
</evidence>
<evidence type="ECO:0000259" key="24">
    <source>
        <dbReference type="PROSITE" id="PS51986"/>
    </source>
</evidence>
<keyword evidence="13 22" id="KW-0547">Nucleotide-binding</keyword>
<gene>
    <name evidence="26" type="ORF">QTO34_011456</name>
</gene>
<evidence type="ECO:0000256" key="18">
    <source>
        <dbReference type="ARBA" id="ARBA00047131"/>
    </source>
</evidence>
<dbReference type="Gene3D" id="3.30.590.10">
    <property type="entry name" value="Glutamine synthetase/guanido kinase, catalytic domain"/>
    <property type="match status" value="2"/>
</dbReference>
<evidence type="ECO:0000256" key="13">
    <source>
        <dbReference type="ARBA" id="ARBA00022741"/>
    </source>
</evidence>
<evidence type="ECO:0000256" key="17">
    <source>
        <dbReference type="ARBA" id="ARBA00023211"/>
    </source>
</evidence>
<dbReference type="FunFam" id="3.30.590.10:FF:000011">
    <property type="entry name" value="Glutamine synthetase"/>
    <property type="match status" value="1"/>
</dbReference>
<evidence type="ECO:0000256" key="11">
    <source>
        <dbReference type="ARBA" id="ARBA00022679"/>
    </source>
</evidence>
<dbReference type="PANTHER" id="PTHR20852">
    <property type="entry name" value="GLUTAMINE SYNTHETASE"/>
    <property type="match status" value="1"/>
</dbReference>
<keyword evidence="15" id="KW-0460">Magnesium</keyword>
<comment type="catalytic activity">
    <reaction evidence="22">
        <text>L-glutamate + NH4(+) + ATP = L-glutamine + ADP + phosphate + H(+)</text>
        <dbReference type="Rhea" id="RHEA:16169"/>
        <dbReference type="ChEBI" id="CHEBI:15378"/>
        <dbReference type="ChEBI" id="CHEBI:28938"/>
        <dbReference type="ChEBI" id="CHEBI:29985"/>
        <dbReference type="ChEBI" id="CHEBI:30616"/>
        <dbReference type="ChEBI" id="CHEBI:43474"/>
        <dbReference type="ChEBI" id="CHEBI:58359"/>
        <dbReference type="ChEBI" id="CHEBI:456216"/>
        <dbReference type="EC" id="6.3.1.2"/>
    </reaction>
</comment>
<evidence type="ECO:0000256" key="20">
    <source>
        <dbReference type="PROSITE-ProRule" id="PRU01330"/>
    </source>
</evidence>
<dbReference type="SMART" id="SM01230">
    <property type="entry name" value="Gln-synt_C"/>
    <property type="match status" value="1"/>
</dbReference>
<keyword evidence="16" id="KW-0496">Mitochondrion</keyword>
<keyword evidence="9 22" id="KW-0436">Ligase</keyword>
<dbReference type="InterPro" id="IPR027302">
    <property type="entry name" value="Gln_synth_N_conserv_site"/>
</dbReference>
<evidence type="ECO:0000256" key="14">
    <source>
        <dbReference type="ARBA" id="ARBA00022840"/>
    </source>
</evidence>
<evidence type="ECO:0000256" key="7">
    <source>
        <dbReference type="ARBA" id="ARBA00021364"/>
    </source>
</evidence>
<dbReference type="GO" id="GO:0019706">
    <property type="term" value="F:protein-cysteine S-palmitoyltransferase activity"/>
    <property type="evidence" value="ECO:0007669"/>
    <property type="project" value="UniProtKB-EC"/>
</dbReference>
<feature type="compositionally biased region" description="Pro residues" evidence="23">
    <location>
        <begin position="117"/>
        <end position="129"/>
    </location>
</feature>
<evidence type="ECO:0000256" key="10">
    <source>
        <dbReference type="ARBA" id="ARBA00022657"/>
    </source>
</evidence>
<evidence type="ECO:0000256" key="1">
    <source>
        <dbReference type="ARBA" id="ARBA00001936"/>
    </source>
</evidence>
<dbReference type="GO" id="GO:0004356">
    <property type="term" value="F:glutamine synthetase activity"/>
    <property type="evidence" value="ECO:0007669"/>
    <property type="project" value="UniProtKB-EC"/>
</dbReference>
<comment type="catalytic activity">
    <reaction evidence="19">
        <text>L-cysteinyl-[protein] + hexadecanoyl-CoA = S-hexadecanoyl-L-cysteinyl-[protein] + CoA</text>
        <dbReference type="Rhea" id="RHEA:36683"/>
        <dbReference type="Rhea" id="RHEA-COMP:10131"/>
        <dbReference type="Rhea" id="RHEA-COMP:11032"/>
        <dbReference type="ChEBI" id="CHEBI:29950"/>
        <dbReference type="ChEBI" id="CHEBI:57287"/>
        <dbReference type="ChEBI" id="CHEBI:57379"/>
        <dbReference type="ChEBI" id="CHEBI:74151"/>
        <dbReference type="EC" id="2.3.1.225"/>
    </reaction>
</comment>
<dbReference type="AlphaFoldDB" id="A0AA40HDJ3"/>
<dbReference type="PROSITE" id="PS00181">
    <property type="entry name" value="GLNA_ATP"/>
    <property type="match status" value="1"/>
</dbReference>
<protein>
    <recommendedName>
        <fullName evidence="7 22">Glutamine synthetase</fullName>
        <ecNumber evidence="22">6.3.1.2</ecNumber>
    </recommendedName>
</protein>
<evidence type="ECO:0000256" key="16">
    <source>
        <dbReference type="ARBA" id="ARBA00023128"/>
    </source>
</evidence>
<evidence type="ECO:0000256" key="21">
    <source>
        <dbReference type="RuleBase" id="RU000384"/>
    </source>
</evidence>
<keyword evidence="8" id="KW-0963">Cytoplasm</keyword>
<comment type="cofactor">
    <cofactor evidence="1">
        <name>Mn(2+)</name>
        <dbReference type="ChEBI" id="CHEBI:29035"/>
    </cofactor>
</comment>
<evidence type="ECO:0000256" key="22">
    <source>
        <dbReference type="RuleBase" id="RU004356"/>
    </source>
</evidence>
<evidence type="ECO:0000256" key="19">
    <source>
        <dbReference type="ARBA" id="ARBA00048048"/>
    </source>
</evidence>
<sequence>MAAVPGRASADPPRLPAAGSQSGCRGRPGPPIKGVSSPSHRSSVRTAKQDEDDQESISSEQPPNCFGFVAYSMNPGEKSRLKMKTTSHQHAYSGASWYDTDRSVTPSLSPAASPCSIPSPCPIPSPRSTPSPLKLRSMFQPDPDKEDRQERHSKKRRAKESNLSDPLDLLWLGATSTMSTSASSHLNKGIKQMYMSLPQGDKVLAMYIWIDGTGEGLRCKTRTLDSEPKSIEELPEWNFDGSSTMQSEGSNSDMYLVPAAMFRDPFRKDPNKLVFCEVLKYNHKPAETNLRYTCKRIMDMVSNQHPWFGMEQEYTLMGTDGHPFGWPSNGFPGPQGPYYCGVGADRAYGRDIVEAHYRACLYAGIKIAGTNAEVMPAQWEFQIGPCEGIDMGDHLWVARFILHRVCEDFGVIATFDPKPIPGNWNGAGCHTNFSTKAMREENGLKYIEESIERLSKRHQYHIRAYDPKGGRDNARRLTGFNETSNINDFSAGVANRSASIRIPRSVGQEKKGYFEDRRPSANCDPFAVTEALIRTCLLNETGDEPFQYKN</sequence>
<keyword evidence="11" id="KW-0808">Transferase</keyword>
<dbReference type="InterPro" id="IPR027303">
    <property type="entry name" value="Gln_synth_gly_rich_site"/>
</dbReference>
<organism evidence="26 27">
    <name type="scientific">Cnephaeus nilssonii</name>
    <name type="common">Northern bat</name>
    <name type="synonym">Eptesicus nilssonii</name>
    <dbReference type="NCBI Taxonomy" id="3371016"/>
    <lineage>
        <taxon>Eukaryota</taxon>
        <taxon>Metazoa</taxon>
        <taxon>Chordata</taxon>
        <taxon>Craniata</taxon>
        <taxon>Vertebrata</taxon>
        <taxon>Euteleostomi</taxon>
        <taxon>Mammalia</taxon>
        <taxon>Eutheria</taxon>
        <taxon>Laurasiatheria</taxon>
        <taxon>Chiroptera</taxon>
        <taxon>Yangochiroptera</taxon>
        <taxon>Vespertilionidae</taxon>
        <taxon>Cnephaeus</taxon>
    </lineage>
</organism>
<dbReference type="GO" id="GO:0006542">
    <property type="term" value="P:glutamine biosynthetic process"/>
    <property type="evidence" value="ECO:0007669"/>
    <property type="project" value="InterPro"/>
</dbReference>
<accession>A0AA40HDJ3</accession>
<dbReference type="InterPro" id="IPR008146">
    <property type="entry name" value="Gln_synth_cat_dom"/>
</dbReference>
<proteinExistence type="inferred from homology"/>
<dbReference type="PROSITE" id="PS00180">
    <property type="entry name" value="GLNA_1"/>
    <property type="match status" value="1"/>
</dbReference>
<name>A0AA40HDJ3_CNENI</name>
<evidence type="ECO:0000256" key="5">
    <source>
        <dbReference type="ARBA" id="ARBA00004635"/>
    </source>
</evidence>
<comment type="subcellular location">
    <subcellularLocation>
        <location evidence="4">Cytoplasm</location>
    </subcellularLocation>
    <subcellularLocation>
        <location evidence="5">Membrane</location>
        <topology evidence="5">Lipid-anchor</topology>
    </subcellularLocation>
    <subcellularLocation>
        <location evidence="3">Mitochondrion</location>
    </subcellularLocation>
</comment>
<keyword evidence="27" id="KW-1185">Reference proteome</keyword>
<evidence type="ECO:0000256" key="8">
    <source>
        <dbReference type="ARBA" id="ARBA00022490"/>
    </source>
</evidence>
<keyword evidence="14 22" id="KW-0067">ATP-binding</keyword>
<feature type="region of interest" description="Disordered" evidence="23">
    <location>
        <begin position="1"/>
        <end position="71"/>
    </location>
</feature>
<dbReference type="Proteomes" id="UP001177744">
    <property type="component" value="Unassembled WGS sequence"/>
</dbReference>
<dbReference type="SUPFAM" id="SSF55931">
    <property type="entry name" value="Glutamine synthetase/guanido kinase"/>
    <property type="match status" value="1"/>
</dbReference>
<evidence type="ECO:0000256" key="3">
    <source>
        <dbReference type="ARBA" id="ARBA00004173"/>
    </source>
</evidence>
<dbReference type="Pfam" id="PF03951">
    <property type="entry name" value="Gln-synt_N"/>
    <property type="match status" value="1"/>
</dbReference>
<evidence type="ECO:0000256" key="23">
    <source>
        <dbReference type="SAM" id="MobiDB-lite"/>
    </source>
</evidence>
<evidence type="ECO:0000256" key="15">
    <source>
        <dbReference type="ARBA" id="ARBA00022842"/>
    </source>
</evidence>
<dbReference type="InterPro" id="IPR014746">
    <property type="entry name" value="Gln_synth/guanido_kin_cat_dom"/>
</dbReference>
<dbReference type="GO" id="GO:0005524">
    <property type="term" value="F:ATP binding"/>
    <property type="evidence" value="ECO:0007669"/>
    <property type="project" value="UniProtKB-KW"/>
</dbReference>
<dbReference type="InterPro" id="IPR036651">
    <property type="entry name" value="Gln_synt_N_sf"/>
</dbReference>
<dbReference type="GO" id="GO:0016020">
    <property type="term" value="C:membrane"/>
    <property type="evidence" value="ECO:0007669"/>
    <property type="project" value="UniProtKB-SubCell"/>
</dbReference>
<keyword evidence="10" id="KW-0037">Angiogenesis</keyword>
<evidence type="ECO:0000256" key="9">
    <source>
        <dbReference type="ARBA" id="ARBA00022598"/>
    </source>
</evidence>
<reference evidence="26" key="1">
    <citation type="submission" date="2023-06" db="EMBL/GenBank/DDBJ databases">
        <title>Reference genome for the Northern bat (Eptesicus nilssonii), a most northern bat species.</title>
        <authorList>
            <person name="Laine V.N."/>
            <person name="Pulliainen A.T."/>
            <person name="Lilley T.M."/>
        </authorList>
    </citation>
    <scope>NUCLEOTIDE SEQUENCE</scope>
    <source>
        <strain evidence="26">BLF_Eptnil</strain>
        <tissue evidence="26">Kidney</tissue>
    </source>
</reference>
<dbReference type="GO" id="GO:0001525">
    <property type="term" value="P:angiogenesis"/>
    <property type="evidence" value="ECO:0007669"/>
    <property type="project" value="UniProtKB-KW"/>
</dbReference>
<feature type="domain" description="GS catalytic" evidence="25">
    <location>
        <begin position="290"/>
        <end position="550"/>
    </location>
</feature>
<dbReference type="SUPFAM" id="SSF54368">
    <property type="entry name" value="Glutamine synthetase, N-terminal domain"/>
    <property type="match status" value="1"/>
</dbReference>
<dbReference type="PROSITE" id="PS51986">
    <property type="entry name" value="GS_BETA_GRASP"/>
    <property type="match status" value="1"/>
</dbReference>
<evidence type="ECO:0000256" key="12">
    <source>
        <dbReference type="ARBA" id="ARBA00022723"/>
    </source>
</evidence>
<keyword evidence="17" id="KW-0464">Manganese</keyword>
<feature type="compositionally biased region" description="Polar residues" evidence="23">
    <location>
        <begin position="36"/>
        <end position="46"/>
    </location>
</feature>
<dbReference type="EC" id="6.3.1.2" evidence="22"/>
<comment type="subunit">
    <text evidence="18">Decamer; composed of two pentamers. Interacts with PALMD. Interacts with RHOJ. Interacts with BEST2; this interaction tethers a fraction of GLUL to the membrane, causing a decrease of cytosolic glutamine synthase (GS) activity and inhibits the chloride channel activity of BEST2 by affecting the gating at the aperture in the absence of intracellular glutamate.</text>
</comment>
<dbReference type="Gene3D" id="3.10.20.70">
    <property type="entry name" value="Glutamine synthetase, N-terminal domain"/>
    <property type="match status" value="1"/>
</dbReference>
<dbReference type="InterPro" id="IPR050292">
    <property type="entry name" value="Glutamine_Synthetase"/>
</dbReference>
<dbReference type="FunFam" id="3.10.20.70:FF:000004">
    <property type="entry name" value="Glutamine synthetase"/>
    <property type="match status" value="1"/>
</dbReference>
<feature type="domain" description="GS beta-grasp" evidence="24">
    <location>
        <begin position="199"/>
        <end position="283"/>
    </location>
</feature>
<dbReference type="GO" id="GO:0005739">
    <property type="term" value="C:mitochondrion"/>
    <property type="evidence" value="ECO:0007669"/>
    <property type="project" value="UniProtKB-SubCell"/>
</dbReference>
<evidence type="ECO:0000313" key="27">
    <source>
        <dbReference type="Proteomes" id="UP001177744"/>
    </source>
</evidence>
<evidence type="ECO:0000256" key="2">
    <source>
        <dbReference type="ARBA" id="ARBA00001946"/>
    </source>
</evidence>
<dbReference type="GO" id="GO:0046872">
    <property type="term" value="F:metal ion binding"/>
    <property type="evidence" value="ECO:0007669"/>
    <property type="project" value="UniProtKB-KW"/>
</dbReference>
<evidence type="ECO:0000259" key="25">
    <source>
        <dbReference type="PROSITE" id="PS51987"/>
    </source>
</evidence>
<evidence type="ECO:0000256" key="6">
    <source>
        <dbReference type="ARBA" id="ARBA00009897"/>
    </source>
</evidence>
<evidence type="ECO:0000313" key="26">
    <source>
        <dbReference type="EMBL" id="KAK1329275.1"/>
    </source>
</evidence>
<comment type="caution">
    <text evidence="26">The sequence shown here is derived from an EMBL/GenBank/DDBJ whole genome shotgun (WGS) entry which is preliminary data.</text>
</comment>
<keyword evidence="12" id="KW-0479">Metal-binding</keyword>
<feature type="region of interest" description="Disordered" evidence="23">
    <location>
        <begin position="98"/>
        <end position="161"/>
    </location>
</feature>
<dbReference type="PROSITE" id="PS51987">
    <property type="entry name" value="GS_CATALYTIC"/>
    <property type="match status" value="1"/>
</dbReference>
<dbReference type="Pfam" id="PF00120">
    <property type="entry name" value="Gln-synt_C"/>
    <property type="match status" value="1"/>
</dbReference>
<dbReference type="InterPro" id="IPR008147">
    <property type="entry name" value="Gln_synt_N"/>
</dbReference>
<comment type="similarity">
    <text evidence="6 20 21">Belongs to the glutamine synthetase family.</text>
</comment>
<feature type="compositionally biased region" description="Low complexity" evidence="23">
    <location>
        <begin position="105"/>
        <end position="116"/>
    </location>
</feature>
<comment type="cofactor">
    <cofactor evidence="2">
        <name>Mg(2+)</name>
        <dbReference type="ChEBI" id="CHEBI:18420"/>
    </cofactor>
</comment>
<dbReference type="EMBL" id="JAULJE010000022">
    <property type="protein sequence ID" value="KAK1329275.1"/>
    <property type="molecule type" value="Genomic_DNA"/>
</dbReference>
<dbReference type="PANTHER" id="PTHR20852:SF45">
    <property type="entry name" value="GLUTAMINE SYNTHETASE"/>
    <property type="match status" value="1"/>
</dbReference>